<comment type="caution">
    <text evidence="6">The sequence shown here is derived from an EMBL/GenBank/DDBJ whole genome shotgun (WGS) entry which is preliminary data.</text>
</comment>
<dbReference type="PANTHER" id="PTHR22812">
    <property type="entry name" value="CHROMOBOX PROTEIN"/>
    <property type="match status" value="1"/>
</dbReference>
<dbReference type="Gene3D" id="2.40.50.40">
    <property type="match status" value="2"/>
</dbReference>
<keyword evidence="3" id="KW-0539">Nucleus</keyword>
<dbReference type="PROSITE" id="PS50013">
    <property type="entry name" value="CHROMO_2"/>
    <property type="match status" value="2"/>
</dbReference>
<dbReference type="Pfam" id="PF00385">
    <property type="entry name" value="Chromo"/>
    <property type="match status" value="2"/>
</dbReference>
<feature type="region of interest" description="Disordered" evidence="4">
    <location>
        <begin position="146"/>
        <end position="195"/>
    </location>
</feature>
<evidence type="ECO:0000259" key="5">
    <source>
        <dbReference type="PROSITE" id="PS50013"/>
    </source>
</evidence>
<dbReference type="EMBL" id="JAGTJQ010000001">
    <property type="protein sequence ID" value="KAH7040943.1"/>
    <property type="molecule type" value="Genomic_DNA"/>
</dbReference>
<dbReference type="Proteomes" id="UP000756346">
    <property type="component" value="Unassembled WGS sequence"/>
</dbReference>
<gene>
    <name evidence="6" type="ORF">B0I36DRAFT_358170</name>
</gene>
<dbReference type="GO" id="GO:0006338">
    <property type="term" value="P:chromatin remodeling"/>
    <property type="evidence" value="ECO:0007669"/>
    <property type="project" value="UniProtKB-ARBA"/>
</dbReference>
<comment type="subunit">
    <text evidence="2">Component of the NuA4 histone acetyltransferase complex.</text>
</comment>
<feature type="compositionally biased region" description="Basic and acidic residues" evidence="4">
    <location>
        <begin position="36"/>
        <end position="47"/>
    </location>
</feature>
<keyword evidence="7" id="KW-1185">Reference proteome</keyword>
<protein>
    <recommendedName>
        <fullName evidence="5">Chromo domain-containing protein</fullName>
    </recommendedName>
</protein>
<proteinExistence type="predicted"/>
<dbReference type="InterPro" id="IPR051219">
    <property type="entry name" value="Heterochromatin_chromo-domain"/>
</dbReference>
<feature type="domain" description="Chromo" evidence="5">
    <location>
        <begin position="268"/>
        <end position="321"/>
    </location>
</feature>
<evidence type="ECO:0000256" key="1">
    <source>
        <dbReference type="ARBA" id="ARBA00004123"/>
    </source>
</evidence>
<reference evidence="6" key="1">
    <citation type="journal article" date="2021" name="Nat. Commun.">
        <title>Genetic determinants of endophytism in the Arabidopsis root mycobiome.</title>
        <authorList>
            <person name="Mesny F."/>
            <person name="Miyauchi S."/>
            <person name="Thiergart T."/>
            <person name="Pickel B."/>
            <person name="Atanasova L."/>
            <person name="Karlsson M."/>
            <person name="Huettel B."/>
            <person name="Barry K.W."/>
            <person name="Haridas S."/>
            <person name="Chen C."/>
            <person name="Bauer D."/>
            <person name="Andreopoulos W."/>
            <person name="Pangilinan J."/>
            <person name="LaButti K."/>
            <person name="Riley R."/>
            <person name="Lipzen A."/>
            <person name="Clum A."/>
            <person name="Drula E."/>
            <person name="Henrissat B."/>
            <person name="Kohler A."/>
            <person name="Grigoriev I.V."/>
            <person name="Martin F.M."/>
            <person name="Hacquard S."/>
        </authorList>
    </citation>
    <scope>NUCLEOTIDE SEQUENCE</scope>
    <source>
        <strain evidence="6">MPI-CAGE-CH-0230</strain>
    </source>
</reference>
<accession>A0A9P8YJ32</accession>
<feature type="region of interest" description="Disordered" evidence="4">
    <location>
        <begin position="1"/>
        <end position="84"/>
    </location>
</feature>
<dbReference type="InterPro" id="IPR023780">
    <property type="entry name" value="Chromo_domain"/>
</dbReference>
<evidence type="ECO:0000256" key="2">
    <source>
        <dbReference type="ARBA" id="ARBA00011353"/>
    </source>
</evidence>
<dbReference type="CDD" id="cd00024">
    <property type="entry name" value="CD_CSD"/>
    <property type="match status" value="2"/>
</dbReference>
<name>A0A9P8YJ32_9PEZI</name>
<dbReference type="OrthoDB" id="433924at2759"/>
<comment type="subcellular location">
    <subcellularLocation>
        <location evidence="1">Nucleus</location>
    </subcellularLocation>
</comment>
<evidence type="ECO:0000256" key="3">
    <source>
        <dbReference type="ARBA" id="ARBA00023242"/>
    </source>
</evidence>
<dbReference type="SMART" id="SM00298">
    <property type="entry name" value="CHROMO"/>
    <property type="match status" value="2"/>
</dbReference>
<sequence length="339" mass="36751">MSGIISSWTDTISKALSPRKPASEEPSDKMVPSSDSESRGTKRKSDIYDVTDDLQDGLAASTPESGKARRSIGPGSVTASGSKIKRRYRLSAAQNDISRDVDPRVDAPANLERALAPDAVRLQQPGPHDHGSVIAAVPVADMGGTADLFSPPINEKTEVPSSSPVNSHLPPKETGPKSSAAPEAAQESVKAEAGGEAEIAEVQALLDHKMLEDDSVDLLVHWAGEPAEQATWEPEQEIQDGASELLYSYWKKAGGRTETLFQTMTEVYHVFRILNHEKKPRGGFVLEVQWVGYPATKGNTSWEGEAKLQQIAPDLLKEYWDSVGGRSKFLAKRGRTKKN</sequence>
<dbReference type="InterPro" id="IPR000953">
    <property type="entry name" value="Chromo/chromo_shadow_dom"/>
</dbReference>
<dbReference type="GeneID" id="70187468"/>
<dbReference type="GO" id="GO:0005634">
    <property type="term" value="C:nucleus"/>
    <property type="evidence" value="ECO:0007669"/>
    <property type="project" value="UniProtKB-SubCell"/>
</dbReference>
<feature type="compositionally biased region" description="Polar residues" evidence="4">
    <location>
        <begin position="1"/>
        <end position="14"/>
    </location>
</feature>
<dbReference type="SUPFAM" id="SSF54160">
    <property type="entry name" value="Chromo domain-like"/>
    <property type="match status" value="2"/>
</dbReference>
<evidence type="ECO:0000313" key="6">
    <source>
        <dbReference type="EMBL" id="KAH7040943.1"/>
    </source>
</evidence>
<dbReference type="AlphaFoldDB" id="A0A9P8YJ32"/>
<evidence type="ECO:0000313" key="7">
    <source>
        <dbReference type="Proteomes" id="UP000756346"/>
    </source>
</evidence>
<evidence type="ECO:0000256" key="4">
    <source>
        <dbReference type="SAM" id="MobiDB-lite"/>
    </source>
</evidence>
<dbReference type="InterPro" id="IPR016197">
    <property type="entry name" value="Chromo-like_dom_sf"/>
</dbReference>
<feature type="domain" description="Chromo" evidence="5">
    <location>
        <begin position="200"/>
        <end position="252"/>
    </location>
</feature>
<organism evidence="6 7">
    <name type="scientific">Microdochium trichocladiopsis</name>
    <dbReference type="NCBI Taxonomy" id="1682393"/>
    <lineage>
        <taxon>Eukaryota</taxon>
        <taxon>Fungi</taxon>
        <taxon>Dikarya</taxon>
        <taxon>Ascomycota</taxon>
        <taxon>Pezizomycotina</taxon>
        <taxon>Sordariomycetes</taxon>
        <taxon>Xylariomycetidae</taxon>
        <taxon>Xylariales</taxon>
        <taxon>Microdochiaceae</taxon>
        <taxon>Microdochium</taxon>
    </lineage>
</organism>
<dbReference type="RefSeq" id="XP_046018998.1">
    <property type="nucleotide sequence ID" value="XM_046157922.1"/>
</dbReference>